<reference evidence="2" key="1">
    <citation type="submission" date="2022-11" db="EMBL/GenBank/DDBJ databases">
        <title>Chromosomal genome sequence assembly and mating type (MAT) locus characterization of the leprose asexual lichenized fungus Lepraria neglecta (Nyl.) Erichsen.</title>
        <authorList>
            <person name="Allen J.L."/>
            <person name="Pfeffer B."/>
        </authorList>
    </citation>
    <scope>NUCLEOTIDE SEQUENCE</scope>
    <source>
        <strain evidence="2">Allen 5258</strain>
    </source>
</reference>
<dbReference type="Gene3D" id="2.60.120.1560">
    <property type="match status" value="1"/>
</dbReference>
<dbReference type="EMBL" id="JASNWA010000007">
    <property type="protein sequence ID" value="KAK3172256.1"/>
    <property type="molecule type" value="Genomic_DNA"/>
</dbReference>
<evidence type="ECO:0000313" key="2">
    <source>
        <dbReference type="EMBL" id="KAK3172256.1"/>
    </source>
</evidence>
<dbReference type="InterPro" id="IPR018871">
    <property type="entry name" value="GLEYA_adhesin_domain"/>
</dbReference>
<accession>A0AAE0DJV3</accession>
<feature type="domain" description="PA14" evidence="1">
    <location>
        <begin position="90"/>
        <end position="239"/>
    </location>
</feature>
<dbReference type="SUPFAM" id="SSF56988">
    <property type="entry name" value="Anthrax protective antigen"/>
    <property type="match status" value="1"/>
</dbReference>
<dbReference type="PROSITE" id="PS51820">
    <property type="entry name" value="PA14"/>
    <property type="match status" value="1"/>
</dbReference>
<comment type="caution">
    <text evidence="2">The sequence shown here is derived from an EMBL/GenBank/DDBJ whole genome shotgun (WGS) entry which is preliminary data.</text>
</comment>
<dbReference type="AlphaFoldDB" id="A0AAE0DJV3"/>
<dbReference type="InterPro" id="IPR037524">
    <property type="entry name" value="PA14/GLEYA"/>
</dbReference>
<evidence type="ECO:0000313" key="3">
    <source>
        <dbReference type="Proteomes" id="UP001276659"/>
    </source>
</evidence>
<gene>
    <name evidence="2" type="ORF">OEA41_005576</name>
</gene>
<name>A0AAE0DJV3_9LECA</name>
<dbReference type="Pfam" id="PF10528">
    <property type="entry name" value="GLEYA"/>
    <property type="match status" value="1"/>
</dbReference>
<protein>
    <recommendedName>
        <fullName evidence="1">PA14 domain-containing protein</fullName>
    </recommendedName>
</protein>
<keyword evidence="3" id="KW-1185">Reference proteome</keyword>
<sequence>MASLTEVVEIVEPVQVTSSTTITTGQSLYTTLLRTGIDEVVIPTAVTTTVVSGSSQTTVTITAANGQPTVEVLYAADYGMVYGAFYNPYNIYGSSSAAPFDVTCFDGVNPLLACEIALNINFAGDEGEFGYLPGQNELKYKATIAVVYQGYFIVPETGTYIFSTSSDDYGYVWAGDVAYKKWSDVNFVASSSNMSIPQQFNQGNFIPTTILYANSAALASSNFSLTFPNGTIVNDFTDLFLQPSPHDTWSPTPTTTCPLSVATPDCNFQVNRDPVHPFNAGYGVMDNPTYYNPPRTMVNTTYYPASTYVCTAAMFYFSSDRSFLELYYLLPRTSGNALCIRWPRILTVNTFNVPNSDVVGTTGKMTHVVLSSQV</sequence>
<proteinExistence type="predicted"/>
<evidence type="ECO:0000259" key="1">
    <source>
        <dbReference type="PROSITE" id="PS51820"/>
    </source>
</evidence>
<dbReference type="Proteomes" id="UP001276659">
    <property type="component" value="Unassembled WGS sequence"/>
</dbReference>
<organism evidence="2 3">
    <name type="scientific">Lepraria neglecta</name>
    <dbReference type="NCBI Taxonomy" id="209136"/>
    <lineage>
        <taxon>Eukaryota</taxon>
        <taxon>Fungi</taxon>
        <taxon>Dikarya</taxon>
        <taxon>Ascomycota</taxon>
        <taxon>Pezizomycotina</taxon>
        <taxon>Lecanoromycetes</taxon>
        <taxon>OSLEUM clade</taxon>
        <taxon>Lecanoromycetidae</taxon>
        <taxon>Lecanorales</taxon>
        <taxon>Lecanorineae</taxon>
        <taxon>Stereocaulaceae</taxon>
        <taxon>Lepraria</taxon>
    </lineage>
</organism>